<name>A0A8H7CEP1_9AGAR</name>
<organism evidence="1 2">
    <name type="scientific">Mycena sanguinolenta</name>
    <dbReference type="NCBI Taxonomy" id="230812"/>
    <lineage>
        <taxon>Eukaryota</taxon>
        <taxon>Fungi</taxon>
        <taxon>Dikarya</taxon>
        <taxon>Basidiomycota</taxon>
        <taxon>Agaricomycotina</taxon>
        <taxon>Agaricomycetes</taxon>
        <taxon>Agaricomycetidae</taxon>
        <taxon>Agaricales</taxon>
        <taxon>Marasmiineae</taxon>
        <taxon>Mycenaceae</taxon>
        <taxon>Mycena</taxon>
    </lineage>
</organism>
<dbReference type="AlphaFoldDB" id="A0A8H7CEP1"/>
<evidence type="ECO:0000313" key="2">
    <source>
        <dbReference type="Proteomes" id="UP000623467"/>
    </source>
</evidence>
<gene>
    <name evidence="1" type="ORF">MSAN_02429500</name>
</gene>
<dbReference type="Proteomes" id="UP000623467">
    <property type="component" value="Unassembled WGS sequence"/>
</dbReference>
<keyword evidence="2" id="KW-1185">Reference proteome</keyword>
<reference evidence="1" key="1">
    <citation type="submission" date="2020-05" db="EMBL/GenBank/DDBJ databases">
        <title>Mycena genomes resolve the evolution of fungal bioluminescence.</title>
        <authorList>
            <person name="Tsai I.J."/>
        </authorList>
    </citation>
    <scope>NUCLEOTIDE SEQUENCE</scope>
    <source>
        <strain evidence="1">160909Yilan</strain>
    </source>
</reference>
<dbReference type="EMBL" id="JACAZH010000058">
    <property type="protein sequence ID" value="KAF7333222.1"/>
    <property type="molecule type" value="Genomic_DNA"/>
</dbReference>
<sequence length="130" mass="14545">MVGSVPVLSSSSPFKILLKTRKPQKYAPTFKLLGLISLFVHCLQDSLQEFYALFHFLKSSSLQMLALCGRPSQGRSRFHYPLQPCCAYPCSDYQAHSLFNDLLEDYSAPIILCSVDYPCFLLPATAAIMS</sequence>
<comment type="caution">
    <text evidence="1">The sequence shown here is derived from an EMBL/GenBank/DDBJ whole genome shotgun (WGS) entry which is preliminary data.</text>
</comment>
<accession>A0A8H7CEP1</accession>
<evidence type="ECO:0000313" key="1">
    <source>
        <dbReference type="EMBL" id="KAF7333222.1"/>
    </source>
</evidence>
<proteinExistence type="predicted"/>
<protein>
    <submittedName>
        <fullName evidence="1">Uncharacterized protein</fullName>
    </submittedName>
</protein>